<dbReference type="Proteomes" id="UP000076512">
    <property type="component" value="Unassembled WGS sequence"/>
</dbReference>
<organism evidence="1 2">
    <name type="scientific">Nocardia terpenica</name>
    <dbReference type="NCBI Taxonomy" id="455432"/>
    <lineage>
        <taxon>Bacteria</taxon>
        <taxon>Bacillati</taxon>
        <taxon>Actinomycetota</taxon>
        <taxon>Actinomycetes</taxon>
        <taxon>Mycobacteriales</taxon>
        <taxon>Nocardiaceae</taxon>
        <taxon>Nocardia</taxon>
    </lineage>
</organism>
<proteinExistence type="predicted"/>
<evidence type="ECO:0000313" key="1">
    <source>
        <dbReference type="EMBL" id="KZM75768.1"/>
    </source>
</evidence>
<keyword evidence="2" id="KW-1185">Reference proteome</keyword>
<accession>A0A164PMF5</accession>
<dbReference type="EMBL" id="LWGR01000003">
    <property type="protein sequence ID" value="KZM75768.1"/>
    <property type="molecule type" value="Genomic_DNA"/>
</dbReference>
<comment type="caution">
    <text evidence="1">The sequence shown here is derived from an EMBL/GenBank/DDBJ whole genome shotgun (WGS) entry which is preliminary data.</text>
</comment>
<protein>
    <submittedName>
        <fullName evidence="1">Uncharacterized protein</fullName>
    </submittedName>
</protein>
<gene>
    <name evidence="1" type="ORF">AWN90_20750</name>
</gene>
<evidence type="ECO:0000313" key="2">
    <source>
        <dbReference type="Proteomes" id="UP000076512"/>
    </source>
</evidence>
<reference evidence="1 2" key="1">
    <citation type="submission" date="2016-04" db="EMBL/GenBank/DDBJ databases">
        <authorList>
            <person name="Evans L.H."/>
            <person name="Alamgir A."/>
            <person name="Owens N."/>
            <person name="Weber N.D."/>
            <person name="Virtaneva K."/>
            <person name="Barbian K."/>
            <person name="Babar A."/>
            <person name="Rosenke K."/>
        </authorList>
    </citation>
    <scope>NUCLEOTIDE SEQUENCE [LARGE SCALE GENOMIC DNA]</scope>
    <source>
        <strain evidence="1 2">IFM 0406</strain>
    </source>
</reference>
<sequence length="130" mass="14378">MVGYGLTYEHIGMDSLRRKIFGLEEDLDPLVSMLSVSKQRAPDFHIELRLTALAWDCIDSNAAGLFGDSTFIAELHPDRRLPNPDVGTTEPEMSEAASLILHTLSHDLRLRQMCGRGIAICLHSCGQSGR</sequence>
<name>A0A164PMF5_9NOCA</name>
<dbReference type="AlphaFoldDB" id="A0A164PMF5"/>